<feature type="region of interest" description="Disordered" evidence="1">
    <location>
        <begin position="240"/>
        <end position="272"/>
    </location>
</feature>
<comment type="caution">
    <text evidence="2">The sequence shown here is derived from an EMBL/GenBank/DDBJ whole genome shotgun (WGS) entry which is preliminary data.</text>
</comment>
<accession>A0A9W8CN81</accession>
<evidence type="ECO:0000313" key="2">
    <source>
        <dbReference type="EMBL" id="KAJ1718256.1"/>
    </source>
</evidence>
<sequence>LQAEESGDKYEAGHRADGRSESAAAPKVAILRALVDELEELSRSAEQAGGCGAKGPGPAWECEAQDKQVDLGDEAGAHHQTLRLAYAATEGLDRAEAASVGDADRAALSAFYGMLIASVRVGELDEKMSLTRADVSQHLRLLAARSPAQVAGTKGAGTATYAGLADIVDRVVSGTGAAGAAVPLAGDAPRAVELPAVRMPKLTSMSVTPEGIDVEDSEFRAQIILPPGGITFFASADIVDGNDGGDGSDGAAKEESPTPAEKPQATTGAASADVAMPIPTHGDEVTESKTEAAPVERVGGFAHPLTGIDTGATASSGAALQVAADQASEAPVSMPEAATTAAASGATAVPQ</sequence>
<dbReference type="AlphaFoldDB" id="A0A9W8CN81"/>
<organism evidence="2 3">
    <name type="scientific">Coemansia biformis</name>
    <dbReference type="NCBI Taxonomy" id="1286918"/>
    <lineage>
        <taxon>Eukaryota</taxon>
        <taxon>Fungi</taxon>
        <taxon>Fungi incertae sedis</taxon>
        <taxon>Zoopagomycota</taxon>
        <taxon>Kickxellomycotina</taxon>
        <taxon>Kickxellomycetes</taxon>
        <taxon>Kickxellales</taxon>
        <taxon>Kickxellaceae</taxon>
        <taxon>Coemansia</taxon>
    </lineage>
</organism>
<protein>
    <submittedName>
        <fullName evidence="2">Uncharacterized protein</fullName>
    </submittedName>
</protein>
<evidence type="ECO:0000256" key="1">
    <source>
        <dbReference type="SAM" id="MobiDB-lite"/>
    </source>
</evidence>
<feature type="region of interest" description="Disordered" evidence="1">
    <location>
        <begin position="1"/>
        <end position="24"/>
    </location>
</feature>
<gene>
    <name evidence="2" type="ORF">LPJ61_006731</name>
</gene>
<evidence type="ECO:0000313" key="3">
    <source>
        <dbReference type="Proteomes" id="UP001143981"/>
    </source>
</evidence>
<dbReference type="OrthoDB" id="5584150at2759"/>
<dbReference type="EMBL" id="JANBOI010003624">
    <property type="protein sequence ID" value="KAJ1718256.1"/>
    <property type="molecule type" value="Genomic_DNA"/>
</dbReference>
<feature type="non-terminal residue" evidence="2">
    <location>
        <position position="1"/>
    </location>
</feature>
<feature type="compositionally biased region" description="Basic and acidic residues" evidence="1">
    <location>
        <begin position="1"/>
        <end position="20"/>
    </location>
</feature>
<dbReference type="Proteomes" id="UP001143981">
    <property type="component" value="Unassembled WGS sequence"/>
</dbReference>
<proteinExistence type="predicted"/>
<feature type="non-terminal residue" evidence="2">
    <location>
        <position position="351"/>
    </location>
</feature>
<feature type="compositionally biased region" description="Low complexity" evidence="1">
    <location>
        <begin position="337"/>
        <end position="351"/>
    </location>
</feature>
<reference evidence="2" key="1">
    <citation type="submission" date="2022-07" db="EMBL/GenBank/DDBJ databases">
        <title>Phylogenomic reconstructions and comparative analyses of Kickxellomycotina fungi.</title>
        <authorList>
            <person name="Reynolds N.K."/>
            <person name="Stajich J.E."/>
            <person name="Barry K."/>
            <person name="Grigoriev I.V."/>
            <person name="Crous P."/>
            <person name="Smith M.E."/>
        </authorList>
    </citation>
    <scope>NUCLEOTIDE SEQUENCE</scope>
    <source>
        <strain evidence="2">BCRC 34381</strain>
    </source>
</reference>
<keyword evidence="3" id="KW-1185">Reference proteome</keyword>
<feature type="region of interest" description="Disordered" evidence="1">
    <location>
        <begin position="331"/>
        <end position="351"/>
    </location>
</feature>
<name>A0A9W8CN81_9FUNG</name>